<keyword evidence="2" id="KW-0802">TPR repeat</keyword>
<comment type="caution">
    <text evidence="3">The sequence shown here is derived from an EMBL/GenBank/DDBJ whole genome shotgun (WGS) entry which is preliminary data.</text>
</comment>
<dbReference type="EMBL" id="JEOB01000001">
    <property type="protein sequence ID" value="EXM41026.1"/>
    <property type="molecule type" value="Genomic_DNA"/>
</dbReference>
<dbReference type="SUPFAM" id="SSF48452">
    <property type="entry name" value="TPR-like"/>
    <property type="match status" value="2"/>
</dbReference>
<accession>A0A011W0E7</accession>
<gene>
    <name evidence="3" type="ORF">RASY3_02855</name>
</gene>
<proteinExistence type="predicted"/>
<evidence type="ECO:0000313" key="3">
    <source>
        <dbReference type="EMBL" id="EXM41026.1"/>
    </source>
</evidence>
<dbReference type="Pfam" id="PF13424">
    <property type="entry name" value="TPR_12"/>
    <property type="match status" value="2"/>
</dbReference>
<dbReference type="PANTHER" id="PTHR45641:SF19">
    <property type="entry name" value="NEPHROCYSTIN-3"/>
    <property type="match status" value="1"/>
</dbReference>
<dbReference type="SMART" id="SM00028">
    <property type="entry name" value="TPR"/>
    <property type="match status" value="9"/>
</dbReference>
<evidence type="ECO:0000256" key="2">
    <source>
        <dbReference type="ARBA" id="ARBA00022803"/>
    </source>
</evidence>
<dbReference type="AlphaFoldDB" id="A0A011W0E7"/>
<dbReference type="PANTHER" id="PTHR45641">
    <property type="entry name" value="TETRATRICOPEPTIDE REPEAT PROTEIN (AFU_ORTHOLOGUE AFUA_6G03870)"/>
    <property type="match status" value="1"/>
</dbReference>
<name>A0A011W0E7_RUMAL</name>
<sequence length="604" mass="69579">MNDRITELIKNSEYDDAYAVADEEYSGDYNALYEVYDEIYEAVSDEFGRSSEQAFVALRELAILDQIYVRYDEAIKLFRMYLEYVNENYDKAETDYYDIYARIAEMQEYSGELEESKRIRHEILSFCLESYGEVSKQTVYAFGGLAWNNYIAGNISEAVELFLQQYEMSLASDECNDEQYYLILQNIGRCYDDMKYRDKALEYLEKAYKSVVKAFGEEAQDTLSVMNDLAGIYSENGRKNEALEMYKKVLNTAKELLGEDCHDTNMAKLNLAREYGEAGYQDKSTELLSEAYEWFADKLGYAHSSTMLAMGNLANAYSRMRETEKALDMREKLYRVSAEAFGEDHPKTVKYFLYLGYSYKETGQLSAALDIADSACEKLRSIAEDDPEFLMEGLGRAAIFNMEAERYDKALELCDEFFEVSEKCGGVSLYDLETTYYVKSKTLALMNRFDEAIEAADRYLEVSAKLYGDDGTDPFYLDGLSDYAYILYKAGKYDEALEKVRYAIDRQQELGLEFPPLSRKQHLLADIYTAVGRYDDAEKILTELIEDSSENIGYLYSMARLKNTLGDKSAAFQYAEKCSELTADDDTMSHERRKCERLLEELKG</sequence>
<evidence type="ECO:0000313" key="4">
    <source>
        <dbReference type="Proteomes" id="UP000021369"/>
    </source>
</evidence>
<protein>
    <submittedName>
        <fullName evidence="3">Uncharacterized protein</fullName>
    </submittedName>
</protein>
<keyword evidence="1" id="KW-0677">Repeat</keyword>
<dbReference type="PATRIC" id="fig|1341156.4.peg.296"/>
<keyword evidence="4" id="KW-1185">Reference proteome</keyword>
<reference evidence="3 4" key="1">
    <citation type="submission" date="2013-06" db="EMBL/GenBank/DDBJ databases">
        <title>Rumen cellulosomics: divergent fiber-degrading strategies revealed by comparative genome-wide analysis of six Ruminococcal strains.</title>
        <authorList>
            <person name="Dassa B."/>
            <person name="Borovok I."/>
            <person name="Lamed R."/>
            <person name="Flint H."/>
            <person name="Yeoman C.J."/>
            <person name="White B."/>
            <person name="Bayer E.A."/>
        </authorList>
    </citation>
    <scope>NUCLEOTIDE SEQUENCE [LARGE SCALE GENOMIC DNA]</scope>
    <source>
        <strain evidence="3 4">SY3</strain>
    </source>
</reference>
<dbReference type="Proteomes" id="UP000021369">
    <property type="component" value="Unassembled WGS sequence"/>
</dbReference>
<dbReference type="Pfam" id="PF13176">
    <property type="entry name" value="TPR_7"/>
    <property type="match status" value="1"/>
</dbReference>
<evidence type="ECO:0000256" key="1">
    <source>
        <dbReference type="ARBA" id="ARBA00022737"/>
    </source>
</evidence>
<dbReference type="Gene3D" id="1.25.40.10">
    <property type="entry name" value="Tetratricopeptide repeat domain"/>
    <property type="match status" value="4"/>
</dbReference>
<dbReference type="InterPro" id="IPR019734">
    <property type="entry name" value="TPR_rpt"/>
</dbReference>
<organism evidence="3 4">
    <name type="scientific">Ruminococcus albus SY3</name>
    <dbReference type="NCBI Taxonomy" id="1341156"/>
    <lineage>
        <taxon>Bacteria</taxon>
        <taxon>Bacillati</taxon>
        <taxon>Bacillota</taxon>
        <taxon>Clostridia</taxon>
        <taxon>Eubacteriales</taxon>
        <taxon>Oscillospiraceae</taxon>
        <taxon>Ruminococcus</taxon>
    </lineage>
</organism>
<dbReference type="InterPro" id="IPR011990">
    <property type="entry name" value="TPR-like_helical_dom_sf"/>
</dbReference>